<sequence length="247" mass="27516">MAWGVAGRWGLLARGFGAAVALASSPAKADPALMERSPLSLAIFGSLEADASKTYGSVGLKWAFGDSGGLDASGFRLGLKWGASVEPARRRPTQGHLYRTEFNALLGYEWRIDDTFLTLSAGPEIEARYRETRDERSFEQRGSLRLQADLWSKPAENWLLQANAYAVPADRGRYWGRLAGGWRLIDELYLGPEIESYRERDYHKLRLGLHLTGLHLFGLDWRLAGGIQKTSDEKAGAYLTLGLLWKR</sequence>
<organism evidence="2 3">
    <name type="scientific">Bosea vestrisii</name>
    <dbReference type="NCBI Taxonomy" id="151416"/>
    <lineage>
        <taxon>Bacteria</taxon>
        <taxon>Pseudomonadati</taxon>
        <taxon>Pseudomonadota</taxon>
        <taxon>Alphaproteobacteria</taxon>
        <taxon>Hyphomicrobiales</taxon>
        <taxon>Boseaceae</taxon>
        <taxon>Bosea</taxon>
    </lineage>
</organism>
<dbReference type="EMBL" id="JBHSLV010000016">
    <property type="protein sequence ID" value="MFC5392784.1"/>
    <property type="molecule type" value="Genomic_DNA"/>
</dbReference>
<accession>A0ABW0H9X9</accession>
<dbReference type="InterPro" id="IPR031485">
    <property type="entry name" value="CBP_BcsS"/>
</dbReference>
<gene>
    <name evidence="2" type="primary">bcsS</name>
    <name evidence="2" type="ORF">ACFPPC_09070</name>
</gene>
<comment type="caution">
    <text evidence="2">The sequence shown here is derived from an EMBL/GenBank/DDBJ whole genome shotgun (WGS) entry which is preliminary data.</text>
</comment>
<keyword evidence="3" id="KW-1185">Reference proteome</keyword>
<feature type="chain" id="PRO_5046596007" evidence="1">
    <location>
        <begin position="30"/>
        <end position="247"/>
    </location>
</feature>
<dbReference type="Proteomes" id="UP001596104">
    <property type="component" value="Unassembled WGS sequence"/>
</dbReference>
<dbReference type="RefSeq" id="WP_377007624.1">
    <property type="nucleotide sequence ID" value="NZ_JBHSLV010000016.1"/>
</dbReference>
<evidence type="ECO:0000313" key="3">
    <source>
        <dbReference type="Proteomes" id="UP001596104"/>
    </source>
</evidence>
<reference evidence="3" key="1">
    <citation type="journal article" date="2019" name="Int. J. Syst. Evol. Microbiol.">
        <title>The Global Catalogue of Microorganisms (GCM) 10K type strain sequencing project: providing services to taxonomists for standard genome sequencing and annotation.</title>
        <authorList>
            <consortium name="The Broad Institute Genomics Platform"/>
            <consortium name="The Broad Institute Genome Sequencing Center for Infectious Disease"/>
            <person name="Wu L."/>
            <person name="Ma J."/>
        </authorList>
    </citation>
    <scope>NUCLEOTIDE SEQUENCE [LARGE SCALE GENOMIC DNA]</scope>
    <source>
        <strain evidence="3">CGMCC 1.16326</strain>
    </source>
</reference>
<evidence type="ECO:0000256" key="1">
    <source>
        <dbReference type="SAM" id="SignalP"/>
    </source>
</evidence>
<name>A0ABW0H9X9_9HYPH</name>
<protein>
    <submittedName>
        <fullName evidence="2">Cellulose biosynthesis protein BcsS</fullName>
    </submittedName>
</protein>
<feature type="signal peptide" evidence="1">
    <location>
        <begin position="1"/>
        <end position="29"/>
    </location>
</feature>
<keyword evidence="1" id="KW-0732">Signal</keyword>
<evidence type="ECO:0000313" key="2">
    <source>
        <dbReference type="EMBL" id="MFC5392784.1"/>
    </source>
</evidence>
<dbReference type="Pfam" id="PF17036">
    <property type="entry name" value="CBP_BcsS"/>
    <property type="match status" value="1"/>
</dbReference>
<proteinExistence type="predicted"/>